<dbReference type="AlphaFoldDB" id="E4X060"/>
<evidence type="ECO:0000313" key="3">
    <source>
        <dbReference type="Proteomes" id="UP000001307"/>
    </source>
</evidence>
<sequence>MKGKAKPPKTPDVGGKDRGAANNSSEFVPGVSEADWDFLQGIDERDAFISGLVGSLVEDSLNNCQARILKQEASAYAADIFCQILECTVENYFLSTDLEFGRDEIWAEDEPPKVSIIDSWMSNKVPVIRTPTERPFSRMSASTSSTLISEMSPKEQQLQNTPEFDSPIPPPKKISVSRTTSGRRKDSPAKFKSAKGSLTPSPLCSEEAELLLSPVILPSGKGNPLPKIQKYGTDSFRGSVKAGSKHLVEYDDVGNVVSAAKIGVDQLPRANKNRTSYKIESPSSLSEVSITPPLSRSKRITKVTQRDYTKPVKYNTQIITHSNFPCGVSMDEIGPRAVAKGSQRSPRIVDLAPIRMANRQKVKPSDIVT</sequence>
<feature type="region of interest" description="Disordered" evidence="1">
    <location>
        <begin position="136"/>
        <end position="201"/>
    </location>
</feature>
<feature type="region of interest" description="Disordered" evidence="1">
    <location>
        <begin position="1"/>
        <end position="28"/>
    </location>
</feature>
<proteinExistence type="predicted"/>
<reference evidence="2" key="1">
    <citation type="journal article" date="2010" name="Science">
        <title>Plasticity of animal genome architecture unmasked by rapid evolution of a pelagic tunicate.</title>
        <authorList>
            <person name="Denoeud F."/>
            <person name="Henriet S."/>
            <person name="Mungpakdee S."/>
            <person name="Aury J.M."/>
            <person name="Da Silva C."/>
            <person name="Brinkmann H."/>
            <person name="Mikhaleva J."/>
            <person name="Olsen L.C."/>
            <person name="Jubin C."/>
            <person name="Canestro C."/>
            <person name="Bouquet J.M."/>
            <person name="Danks G."/>
            <person name="Poulain J."/>
            <person name="Campsteijn C."/>
            <person name="Adamski M."/>
            <person name="Cross I."/>
            <person name="Yadetie F."/>
            <person name="Muffato M."/>
            <person name="Louis A."/>
            <person name="Butcher S."/>
            <person name="Tsagkogeorga G."/>
            <person name="Konrad A."/>
            <person name="Singh S."/>
            <person name="Jensen M.F."/>
            <person name="Cong E.H."/>
            <person name="Eikeseth-Otteraa H."/>
            <person name="Noel B."/>
            <person name="Anthouard V."/>
            <person name="Porcel B.M."/>
            <person name="Kachouri-Lafond R."/>
            <person name="Nishino A."/>
            <person name="Ugolini M."/>
            <person name="Chourrout P."/>
            <person name="Nishida H."/>
            <person name="Aasland R."/>
            <person name="Huzurbazar S."/>
            <person name="Westhof E."/>
            <person name="Delsuc F."/>
            <person name="Lehrach H."/>
            <person name="Reinhardt R."/>
            <person name="Weissenbach J."/>
            <person name="Roy S.W."/>
            <person name="Artiguenave F."/>
            <person name="Postlethwait J.H."/>
            <person name="Manak J.R."/>
            <person name="Thompson E.M."/>
            <person name="Jaillon O."/>
            <person name="Du Pasquier L."/>
            <person name="Boudinot P."/>
            <person name="Liberles D.A."/>
            <person name="Volff J.N."/>
            <person name="Philippe H."/>
            <person name="Lenhard B."/>
            <person name="Roest Crollius H."/>
            <person name="Wincker P."/>
            <person name="Chourrout D."/>
        </authorList>
    </citation>
    <scope>NUCLEOTIDE SEQUENCE [LARGE SCALE GENOMIC DNA]</scope>
</reference>
<dbReference type="OrthoDB" id="10310227at2759"/>
<name>E4X060_OIKDI</name>
<dbReference type="Proteomes" id="UP000001307">
    <property type="component" value="Unassembled WGS sequence"/>
</dbReference>
<keyword evidence="3" id="KW-1185">Reference proteome</keyword>
<dbReference type="EMBL" id="FN653020">
    <property type="protein sequence ID" value="CBY23158.1"/>
    <property type="molecule type" value="Genomic_DNA"/>
</dbReference>
<protein>
    <submittedName>
        <fullName evidence="2">Uncharacterized protein</fullName>
    </submittedName>
</protein>
<feature type="compositionally biased region" description="Polar residues" evidence="1">
    <location>
        <begin position="139"/>
        <end position="163"/>
    </location>
</feature>
<evidence type="ECO:0000256" key="1">
    <source>
        <dbReference type="SAM" id="MobiDB-lite"/>
    </source>
</evidence>
<evidence type="ECO:0000313" key="2">
    <source>
        <dbReference type="EMBL" id="CBY23158.1"/>
    </source>
</evidence>
<dbReference type="InParanoid" id="E4X060"/>
<organism evidence="2">
    <name type="scientific">Oikopleura dioica</name>
    <name type="common">Tunicate</name>
    <dbReference type="NCBI Taxonomy" id="34765"/>
    <lineage>
        <taxon>Eukaryota</taxon>
        <taxon>Metazoa</taxon>
        <taxon>Chordata</taxon>
        <taxon>Tunicata</taxon>
        <taxon>Appendicularia</taxon>
        <taxon>Copelata</taxon>
        <taxon>Oikopleuridae</taxon>
        <taxon>Oikopleura</taxon>
    </lineage>
</organism>
<gene>
    <name evidence="2" type="ORF">GSOID_T00015090001</name>
</gene>
<accession>E4X060</accession>